<feature type="transmembrane region" description="Helical" evidence="8">
    <location>
        <begin position="311"/>
        <end position="330"/>
    </location>
</feature>
<accession>Q1MY47</accession>
<evidence type="ECO:0000256" key="7">
    <source>
        <dbReference type="ARBA" id="ARBA00023136"/>
    </source>
</evidence>
<evidence type="ECO:0000313" key="9">
    <source>
        <dbReference type="EMBL" id="EAT10913.1"/>
    </source>
</evidence>
<keyword evidence="5 8" id="KW-0812">Transmembrane</keyword>
<evidence type="ECO:0000256" key="8">
    <source>
        <dbReference type="SAM" id="Phobius"/>
    </source>
</evidence>
<dbReference type="SUPFAM" id="SSF81345">
    <property type="entry name" value="ABC transporter involved in vitamin B12 uptake, BtuC"/>
    <property type="match status" value="1"/>
</dbReference>
<dbReference type="GO" id="GO:0022857">
    <property type="term" value="F:transmembrane transporter activity"/>
    <property type="evidence" value="ECO:0007669"/>
    <property type="project" value="InterPro"/>
</dbReference>
<feature type="transmembrane region" description="Helical" evidence="8">
    <location>
        <begin position="201"/>
        <end position="220"/>
    </location>
</feature>
<keyword evidence="4" id="KW-1003">Cell membrane</keyword>
<feature type="transmembrane region" description="Helical" evidence="8">
    <location>
        <begin position="119"/>
        <end position="141"/>
    </location>
</feature>
<dbReference type="Gene3D" id="1.10.3470.10">
    <property type="entry name" value="ABC transporter involved in vitamin B12 uptake, BtuC"/>
    <property type="match status" value="1"/>
</dbReference>
<dbReference type="PANTHER" id="PTHR30472:SF67">
    <property type="entry name" value="PERMEASE OF ABC TRANSPORTER-RELATED"/>
    <property type="match status" value="1"/>
</dbReference>
<keyword evidence="3" id="KW-0813">Transport</keyword>
<evidence type="ECO:0000256" key="3">
    <source>
        <dbReference type="ARBA" id="ARBA00022448"/>
    </source>
</evidence>
<protein>
    <submittedName>
        <fullName evidence="9">Putative Iron-compound ABC transporter, permease protein</fullName>
    </submittedName>
</protein>
<evidence type="ECO:0000256" key="1">
    <source>
        <dbReference type="ARBA" id="ARBA00004651"/>
    </source>
</evidence>
<dbReference type="RefSeq" id="WP_007018649.1">
    <property type="nucleotide sequence ID" value="NZ_CH724117.1"/>
</dbReference>
<feature type="transmembrane region" description="Helical" evidence="8">
    <location>
        <begin position="91"/>
        <end position="113"/>
    </location>
</feature>
<keyword evidence="6 8" id="KW-1133">Transmembrane helix</keyword>
<dbReference type="STRING" id="207949.RED65_12720"/>
<dbReference type="FunFam" id="1.10.3470.10:FF:000001">
    <property type="entry name" value="Vitamin B12 ABC transporter permease BtuC"/>
    <property type="match status" value="1"/>
</dbReference>
<proteinExistence type="inferred from homology"/>
<sequence>MKFSDLFLTVLFLLSPFMAISIGVADIDTVDVINAMTSLLSNDVQKDAITHTIILELRAPRVLLAMMAGAGLAMAGFVLQIITRNSLADPYLFGISSGATLGAVLVISVSATLGFNFPVIQSLGIPLAAFLGSVVAVFLVLSLAGTGIQVERLVLAGVATSFMLSAFSSLVLYASDPQAAASVLFWTLGSFAHAQWSDVGIVFLSIIFTAVVCMLLWRPLNTLLAGDVQALTLGVNAKKLRTVMLLITSFLTAMLVAHTGGIGFVGLMIPHIVRRIFLGSVLTQLIYNLLLGAVFMLWVDVVARSLLDGHELPIGIITAAIGSIFFLFVLRRPAANQY</sequence>
<dbReference type="Pfam" id="PF01032">
    <property type="entry name" value="FecCD"/>
    <property type="match status" value="1"/>
</dbReference>
<evidence type="ECO:0000256" key="6">
    <source>
        <dbReference type="ARBA" id="ARBA00022989"/>
    </source>
</evidence>
<feature type="transmembrane region" description="Helical" evidence="8">
    <location>
        <begin position="153"/>
        <end position="173"/>
    </location>
</feature>
<comment type="similarity">
    <text evidence="2">Belongs to the binding-protein-dependent transport system permease family. FecCD subfamily.</text>
</comment>
<gene>
    <name evidence="9" type="ORF">RED65_12720</name>
</gene>
<evidence type="ECO:0000256" key="5">
    <source>
        <dbReference type="ARBA" id="ARBA00022692"/>
    </source>
</evidence>
<reference evidence="9 10" key="1">
    <citation type="submission" date="2006-03" db="EMBL/GenBank/DDBJ databases">
        <authorList>
            <person name="Pinhassi J."/>
            <person name="Pedros-Alio C."/>
            <person name="Ferriera S."/>
            <person name="Johnson J."/>
            <person name="Kravitz S."/>
            <person name="Halpern A."/>
            <person name="Remington K."/>
            <person name="Beeson K."/>
            <person name="Tran B."/>
            <person name="Rogers Y.-H."/>
            <person name="Friedman R."/>
            <person name="Venter J.C."/>
        </authorList>
    </citation>
    <scope>NUCLEOTIDE SEQUENCE [LARGE SCALE GENOMIC DNA]</scope>
    <source>
        <strain evidence="9 10">RED65</strain>
    </source>
</reference>
<dbReference type="OrthoDB" id="9055647at2"/>
<evidence type="ECO:0000256" key="2">
    <source>
        <dbReference type="ARBA" id="ARBA00007935"/>
    </source>
</evidence>
<dbReference type="GO" id="GO:0005886">
    <property type="term" value="C:plasma membrane"/>
    <property type="evidence" value="ECO:0007669"/>
    <property type="project" value="UniProtKB-SubCell"/>
</dbReference>
<comment type="subcellular location">
    <subcellularLocation>
        <location evidence="1">Cell membrane</location>
        <topology evidence="1">Multi-pass membrane protein</topology>
    </subcellularLocation>
</comment>
<dbReference type="AlphaFoldDB" id="Q1MY47"/>
<feature type="transmembrane region" description="Helical" evidence="8">
    <location>
        <begin position="276"/>
        <end position="299"/>
    </location>
</feature>
<dbReference type="Proteomes" id="UP000004263">
    <property type="component" value="Unassembled WGS sequence"/>
</dbReference>
<dbReference type="HOGENOM" id="CLU_013016_0_1_6"/>
<dbReference type="CDD" id="cd06550">
    <property type="entry name" value="TM_ABC_iron-siderophores_like"/>
    <property type="match status" value="1"/>
</dbReference>
<evidence type="ECO:0000256" key="4">
    <source>
        <dbReference type="ARBA" id="ARBA00022475"/>
    </source>
</evidence>
<dbReference type="PANTHER" id="PTHR30472">
    <property type="entry name" value="FERRIC ENTEROBACTIN TRANSPORT SYSTEM PERMEASE PROTEIN"/>
    <property type="match status" value="1"/>
</dbReference>
<name>Q1MY47_9GAMM</name>
<feature type="transmembrane region" description="Helical" evidence="8">
    <location>
        <begin position="62"/>
        <end position="79"/>
    </location>
</feature>
<dbReference type="EMBL" id="AAQH01000029">
    <property type="protein sequence ID" value="EAT10913.1"/>
    <property type="molecule type" value="Genomic_DNA"/>
</dbReference>
<evidence type="ECO:0000313" key="10">
    <source>
        <dbReference type="Proteomes" id="UP000004263"/>
    </source>
</evidence>
<organism evidence="9 10">
    <name type="scientific">Bermanella marisrubri</name>
    <dbReference type="NCBI Taxonomy" id="207949"/>
    <lineage>
        <taxon>Bacteria</taxon>
        <taxon>Pseudomonadati</taxon>
        <taxon>Pseudomonadota</taxon>
        <taxon>Gammaproteobacteria</taxon>
        <taxon>Oceanospirillales</taxon>
        <taxon>Oceanospirillaceae</taxon>
        <taxon>Bermanella</taxon>
    </lineage>
</organism>
<keyword evidence="10" id="KW-1185">Reference proteome</keyword>
<feature type="transmembrane region" description="Helical" evidence="8">
    <location>
        <begin position="240"/>
        <end position="269"/>
    </location>
</feature>
<comment type="caution">
    <text evidence="9">The sequence shown here is derived from an EMBL/GenBank/DDBJ whole genome shotgun (WGS) entry which is preliminary data.</text>
</comment>
<dbReference type="InterPro" id="IPR037294">
    <property type="entry name" value="ABC_BtuC-like"/>
</dbReference>
<dbReference type="GO" id="GO:0033214">
    <property type="term" value="P:siderophore-iron import into cell"/>
    <property type="evidence" value="ECO:0007669"/>
    <property type="project" value="TreeGrafter"/>
</dbReference>
<keyword evidence="7 8" id="KW-0472">Membrane</keyword>
<dbReference type="InterPro" id="IPR000522">
    <property type="entry name" value="ABC_transptr_permease_BtuC"/>
</dbReference>